<comment type="caution">
    <text evidence="3">The sequence shown here is derived from an EMBL/GenBank/DDBJ whole genome shotgun (WGS) entry which is preliminary data.</text>
</comment>
<dbReference type="PROSITE" id="PS00108">
    <property type="entry name" value="PROTEIN_KINASE_ST"/>
    <property type="match status" value="1"/>
</dbReference>
<dbReference type="AlphaFoldDB" id="A0AAX6G7M2"/>
<feature type="compositionally biased region" description="Low complexity" evidence="1">
    <location>
        <begin position="44"/>
        <end position="73"/>
    </location>
</feature>
<dbReference type="SUPFAM" id="SSF56112">
    <property type="entry name" value="Protein kinase-like (PK-like)"/>
    <property type="match status" value="1"/>
</dbReference>
<proteinExistence type="predicted"/>
<feature type="compositionally biased region" description="Basic and acidic residues" evidence="1">
    <location>
        <begin position="168"/>
        <end position="177"/>
    </location>
</feature>
<dbReference type="GO" id="GO:0005524">
    <property type="term" value="F:ATP binding"/>
    <property type="evidence" value="ECO:0007669"/>
    <property type="project" value="InterPro"/>
</dbReference>
<dbReference type="PANTHER" id="PTHR44329">
    <property type="entry name" value="SERINE/THREONINE-PROTEIN KINASE TNNI3K-RELATED"/>
    <property type="match status" value="1"/>
</dbReference>
<dbReference type="PRINTS" id="PR00109">
    <property type="entry name" value="TYRKINASE"/>
</dbReference>
<dbReference type="InterPro" id="IPR000719">
    <property type="entry name" value="Prot_kinase_dom"/>
</dbReference>
<dbReference type="InterPro" id="IPR008271">
    <property type="entry name" value="Ser/Thr_kinase_AS"/>
</dbReference>
<feature type="region of interest" description="Disordered" evidence="1">
    <location>
        <begin position="159"/>
        <end position="178"/>
    </location>
</feature>
<dbReference type="PROSITE" id="PS50011">
    <property type="entry name" value="PROTEIN_KINASE_DOM"/>
    <property type="match status" value="1"/>
</dbReference>
<dbReference type="Gene3D" id="1.10.510.10">
    <property type="entry name" value="Transferase(Phosphotransferase) domain 1"/>
    <property type="match status" value="1"/>
</dbReference>
<protein>
    <submittedName>
        <fullName evidence="3">Serine/threonine-protein kinase HT1</fullName>
    </submittedName>
</protein>
<accession>A0AAX6G7M2</accession>
<dbReference type="CDD" id="cd13999">
    <property type="entry name" value="STKc_MAP3K-like"/>
    <property type="match status" value="1"/>
</dbReference>
<keyword evidence="3" id="KW-0418">Kinase</keyword>
<dbReference type="GO" id="GO:0004674">
    <property type="term" value="F:protein serine/threonine kinase activity"/>
    <property type="evidence" value="ECO:0007669"/>
    <property type="project" value="TreeGrafter"/>
</dbReference>
<feature type="region of interest" description="Disordered" evidence="1">
    <location>
        <begin position="102"/>
        <end position="145"/>
    </location>
</feature>
<evidence type="ECO:0000313" key="3">
    <source>
        <dbReference type="EMBL" id="KAJ6824337.1"/>
    </source>
</evidence>
<dbReference type="InterPro" id="IPR051681">
    <property type="entry name" value="Ser/Thr_Kinases-Pseudokinases"/>
</dbReference>
<keyword evidence="3" id="KW-0808">Transferase</keyword>
<feature type="domain" description="Protein kinase" evidence="2">
    <location>
        <begin position="216"/>
        <end position="481"/>
    </location>
</feature>
<name>A0AAX6G7M2_IRIPA</name>
<reference evidence="3" key="2">
    <citation type="submission" date="2023-04" db="EMBL/GenBank/DDBJ databases">
        <authorList>
            <person name="Bruccoleri R.E."/>
            <person name="Oakeley E.J."/>
            <person name="Faust A.-M."/>
            <person name="Dessus-Babus S."/>
            <person name="Altorfer M."/>
            <person name="Burckhardt D."/>
            <person name="Oertli M."/>
            <person name="Naumann U."/>
            <person name="Petersen F."/>
            <person name="Wong J."/>
        </authorList>
    </citation>
    <scope>NUCLEOTIDE SEQUENCE</scope>
    <source>
        <strain evidence="3">GSM-AAB239-AS_SAM_17_03QT</strain>
        <tissue evidence="3">Leaf</tissue>
    </source>
</reference>
<evidence type="ECO:0000259" key="2">
    <source>
        <dbReference type="PROSITE" id="PS50011"/>
    </source>
</evidence>
<dbReference type="Proteomes" id="UP001140949">
    <property type="component" value="Unassembled WGS sequence"/>
</dbReference>
<dbReference type="PANTHER" id="PTHR44329:SF73">
    <property type="entry name" value="OS01G0201200 PROTEIN"/>
    <property type="match status" value="1"/>
</dbReference>
<evidence type="ECO:0000256" key="1">
    <source>
        <dbReference type="SAM" id="MobiDB-lite"/>
    </source>
</evidence>
<reference evidence="3" key="1">
    <citation type="journal article" date="2023" name="GigaByte">
        <title>Genome assembly of the bearded iris, Iris pallida Lam.</title>
        <authorList>
            <person name="Bruccoleri R.E."/>
            <person name="Oakeley E.J."/>
            <person name="Faust A.M.E."/>
            <person name="Altorfer M."/>
            <person name="Dessus-Babus S."/>
            <person name="Burckhardt D."/>
            <person name="Oertli M."/>
            <person name="Naumann U."/>
            <person name="Petersen F."/>
            <person name="Wong J."/>
        </authorList>
    </citation>
    <scope>NUCLEOTIDE SEQUENCE</scope>
    <source>
        <strain evidence="3">GSM-AAB239-AS_SAM_17_03QT</strain>
    </source>
</reference>
<sequence>MEGEEGSSSWLLRPKLSTSVYKKSSSCRESSRTMIKSSAEPKLDSSSSTSPPRSSSSSTEELSSSKNSNSKPKPALKNLESTSRSSTSCSFSFYPDGCPELMSSKFSDSNLPPTPSIIMAKPASRSENAPPKPRQRSSSPMPPATVLSDAFKEAVSVGRKRFSTPPRSGKETHRDSSPMRYLSSMKAVIGKPKARGGRAAAAEGGEERTTIDLHKLYIGLRFASGAHSRLYHGMYEDQPVAVKIVRQPEDDDDDDGAMAARLEKQFAREVNFLSRLSHRNVIKLVGACQTPPIFCIITEYLSGGSLRSLLHKLEHKSLPLKETIAIGLQIARGLEYIHSQGIIHRDIKPENILFDKDSCVKIADLGTACEEAHCDILADDPGTYRWMAPEMLKQKAYGRKVDVYSFGLILWEMVAGTIPYEDMSPIQAAFAVVNKNSRPKIPAGCPAAVQSLIEHCWALHPEKRPEFCQIVKVIEQFESVFAREGTLDQLQNLNCLDHKKGLHNWIHKLKPLHADVSGPPVPKFL</sequence>
<evidence type="ECO:0000313" key="4">
    <source>
        <dbReference type="Proteomes" id="UP001140949"/>
    </source>
</evidence>
<feature type="compositionally biased region" description="Polar residues" evidence="1">
    <location>
        <begin position="18"/>
        <end position="36"/>
    </location>
</feature>
<dbReference type="InterPro" id="IPR001245">
    <property type="entry name" value="Ser-Thr/Tyr_kinase_cat_dom"/>
</dbReference>
<dbReference type="InterPro" id="IPR011009">
    <property type="entry name" value="Kinase-like_dom_sf"/>
</dbReference>
<dbReference type="Gene3D" id="3.30.200.20">
    <property type="entry name" value="Phosphorylase Kinase, domain 1"/>
    <property type="match status" value="1"/>
</dbReference>
<dbReference type="Pfam" id="PF07714">
    <property type="entry name" value="PK_Tyr_Ser-Thr"/>
    <property type="match status" value="1"/>
</dbReference>
<dbReference type="EMBL" id="JANAVB010022200">
    <property type="protein sequence ID" value="KAJ6824337.1"/>
    <property type="molecule type" value="Genomic_DNA"/>
</dbReference>
<keyword evidence="4" id="KW-1185">Reference proteome</keyword>
<dbReference type="SMART" id="SM00220">
    <property type="entry name" value="S_TKc"/>
    <property type="match status" value="1"/>
</dbReference>
<feature type="region of interest" description="Disordered" evidence="1">
    <location>
        <begin position="18"/>
        <end position="89"/>
    </location>
</feature>
<gene>
    <name evidence="3" type="ORF">M6B38_382680</name>
</gene>
<organism evidence="3 4">
    <name type="scientific">Iris pallida</name>
    <name type="common">Sweet iris</name>
    <dbReference type="NCBI Taxonomy" id="29817"/>
    <lineage>
        <taxon>Eukaryota</taxon>
        <taxon>Viridiplantae</taxon>
        <taxon>Streptophyta</taxon>
        <taxon>Embryophyta</taxon>
        <taxon>Tracheophyta</taxon>
        <taxon>Spermatophyta</taxon>
        <taxon>Magnoliopsida</taxon>
        <taxon>Liliopsida</taxon>
        <taxon>Asparagales</taxon>
        <taxon>Iridaceae</taxon>
        <taxon>Iridoideae</taxon>
        <taxon>Irideae</taxon>
        <taxon>Iris</taxon>
    </lineage>
</organism>